<organism evidence="1">
    <name type="scientific">Rhizophora mucronata</name>
    <name type="common">Asiatic mangrove</name>
    <dbReference type="NCBI Taxonomy" id="61149"/>
    <lineage>
        <taxon>Eukaryota</taxon>
        <taxon>Viridiplantae</taxon>
        <taxon>Streptophyta</taxon>
        <taxon>Embryophyta</taxon>
        <taxon>Tracheophyta</taxon>
        <taxon>Spermatophyta</taxon>
        <taxon>Magnoliopsida</taxon>
        <taxon>eudicotyledons</taxon>
        <taxon>Gunneridae</taxon>
        <taxon>Pentapetalae</taxon>
        <taxon>rosids</taxon>
        <taxon>fabids</taxon>
        <taxon>Malpighiales</taxon>
        <taxon>Rhizophoraceae</taxon>
        <taxon>Rhizophora</taxon>
    </lineage>
</organism>
<sequence length="39" mass="4501">MKKRYLKLFCKLFESAYTFCCLEYSLGPFDLLSFPLGGA</sequence>
<reference evidence="1" key="1">
    <citation type="submission" date="2018-02" db="EMBL/GenBank/DDBJ databases">
        <title>Rhizophora mucronata_Transcriptome.</title>
        <authorList>
            <person name="Meera S.P."/>
            <person name="Sreeshan A."/>
            <person name="Augustine A."/>
        </authorList>
    </citation>
    <scope>NUCLEOTIDE SEQUENCE</scope>
    <source>
        <tissue evidence="1">Leaf</tissue>
    </source>
</reference>
<dbReference type="EMBL" id="GGEC01080119">
    <property type="protein sequence ID" value="MBX60603.1"/>
    <property type="molecule type" value="Transcribed_RNA"/>
</dbReference>
<evidence type="ECO:0000313" key="1">
    <source>
        <dbReference type="EMBL" id="MBX60603.1"/>
    </source>
</evidence>
<name>A0A2P2Q0X4_RHIMU</name>
<proteinExistence type="predicted"/>
<protein>
    <submittedName>
        <fullName evidence="1">Uncharacterized protein</fullName>
    </submittedName>
</protein>
<dbReference type="AlphaFoldDB" id="A0A2P2Q0X4"/>
<accession>A0A2P2Q0X4</accession>